<keyword evidence="1" id="KW-0678">Repressor</keyword>
<dbReference type="Proteomes" id="UP001551675">
    <property type="component" value="Unassembled WGS sequence"/>
</dbReference>
<gene>
    <name evidence="7" type="ORF">AB0I59_34375</name>
</gene>
<name>A0ABV3GPY7_MICGL</name>
<proteinExistence type="predicted"/>
<reference evidence="7 8" key="1">
    <citation type="submission" date="2024-06" db="EMBL/GenBank/DDBJ databases">
        <title>The Natural Products Discovery Center: Release of the First 8490 Sequenced Strains for Exploring Actinobacteria Biosynthetic Diversity.</title>
        <authorList>
            <person name="Kalkreuter E."/>
            <person name="Kautsar S.A."/>
            <person name="Yang D."/>
            <person name="Bader C.D."/>
            <person name="Teijaro C.N."/>
            <person name="Fluegel L."/>
            <person name="Davis C.M."/>
            <person name="Simpson J.R."/>
            <person name="Lauterbach L."/>
            <person name="Steele A.D."/>
            <person name="Gui C."/>
            <person name="Meng S."/>
            <person name="Li G."/>
            <person name="Viehrig K."/>
            <person name="Ye F."/>
            <person name="Su P."/>
            <person name="Kiefer A.F."/>
            <person name="Nichols A."/>
            <person name="Cepeda A.J."/>
            <person name="Yan W."/>
            <person name="Fan B."/>
            <person name="Jiang Y."/>
            <person name="Adhikari A."/>
            <person name="Zheng C.-J."/>
            <person name="Schuster L."/>
            <person name="Cowan T.M."/>
            <person name="Smanski M.J."/>
            <person name="Chevrette M.G."/>
            <person name="De Carvalho L.P.S."/>
            <person name="Shen B."/>
        </authorList>
    </citation>
    <scope>NUCLEOTIDE SEQUENCE [LARGE SCALE GENOMIC DNA]</scope>
    <source>
        <strain evidence="7 8">NPDC050100</strain>
    </source>
</reference>
<evidence type="ECO:0000313" key="7">
    <source>
        <dbReference type="EMBL" id="MEV0973713.1"/>
    </source>
</evidence>
<keyword evidence="3 5" id="KW-0238">DNA-binding</keyword>
<evidence type="ECO:0000259" key="6">
    <source>
        <dbReference type="PROSITE" id="PS50977"/>
    </source>
</evidence>
<dbReference type="Gene3D" id="1.10.357.10">
    <property type="entry name" value="Tetracycline Repressor, domain 2"/>
    <property type="match status" value="1"/>
</dbReference>
<dbReference type="Pfam" id="PF00440">
    <property type="entry name" value="TetR_N"/>
    <property type="match status" value="1"/>
</dbReference>
<evidence type="ECO:0000256" key="4">
    <source>
        <dbReference type="ARBA" id="ARBA00023163"/>
    </source>
</evidence>
<dbReference type="PRINTS" id="PR00400">
    <property type="entry name" value="TETREPRESSOR"/>
</dbReference>
<dbReference type="SUPFAM" id="SSF46689">
    <property type="entry name" value="Homeodomain-like"/>
    <property type="match status" value="1"/>
</dbReference>
<dbReference type="PANTHER" id="PTHR30055">
    <property type="entry name" value="HTH-TYPE TRANSCRIPTIONAL REGULATOR RUTR"/>
    <property type="match status" value="1"/>
</dbReference>
<evidence type="ECO:0000256" key="3">
    <source>
        <dbReference type="ARBA" id="ARBA00023125"/>
    </source>
</evidence>
<evidence type="ECO:0000313" key="8">
    <source>
        <dbReference type="Proteomes" id="UP001551675"/>
    </source>
</evidence>
<evidence type="ECO:0000256" key="1">
    <source>
        <dbReference type="ARBA" id="ARBA00022491"/>
    </source>
</evidence>
<protein>
    <submittedName>
        <fullName evidence="7">TetR family transcriptional regulator</fullName>
    </submittedName>
</protein>
<feature type="DNA-binding region" description="H-T-H motif" evidence="5">
    <location>
        <begin position="31"/>
        <end position="50"/>
    </location>
</feature>
<keyword evidence="4" id="KW-0804">Transcription</keyword>
<dbReference type="RefSeq" id="WP_061257061.1">
    <property type="nucleotide sequence ID" value="NZ_JBFALK010000024.1"/>
</dbReference>
<organism evidence="7 8">
    <name type="scientific">Microtetraspora glauca</name>
    <dbReference type="NCBI Taxonomy" id="1996"/>
    <lineage>
        <taxon>Bacteria</taxon>
        <taxon>Bacillati</taxon>
        <taxon>Actinomycetota</taxon>
        <taxon>Actinomycetes</taxon>
        <taxon>Streptosporangiales</taxon>
        <taxon>Streptosporangiaceae</taxon>
        <taxon>Microtetraspora</taxon>
    </lineage>
</organism>
<accession>A0ABV3GPY7</accession>
<dbReference type="PANTHER" id="PTHR30055:SF151">
    <property type="entry name" value="TRANSCRIPTIONAL REGULATORY PROTEIN"/>
    <property type="match status" value="1"/>
</dbReference>
<dbReference type="PRINTS" id="PR00455">
    <property type="entry name" value="HTHTETR"/>
</dbReference>
<dbReference type="PROSITE" id="PS01081">
    <property type="entry name" value="HTH_TETR_1"/>
    <property type="match status" value="1"/>
</dbReference>
<dbReference type="InterPro" id="IPR004111">
    <property type="entry name" value="Repressor_TetR_C"/>
</dbReference>
<dbReference type="InterPro" id="IPR001647">
    <property type="entry name" value="HTH_TetR"/>
</dbReference>
<evidence type="ECO:0000256" key="2">
    <source>
        <dbReference type="ARBA" id="ARBA00023015"/>
    </source>
</evidence>
<dbReference type="InterPro" id="IPR036271">
    <property type="entry name" value="Tet_transcr_reg_TetR-rel_C_sf"/>
</dbReference>
<dbReference type="InterPro" id="IPR050109">
    <property type="entry name" value="HTH-type_TetR-like_transc_reg"/>
</dbReference>
<dbReference type="Pfam" id="PF02909">
    <property type="entry name" value="TetR_C_1"/>
    <property type="match status" value="1"/>
</dbReference>
<comment type="caution">
    <text evidence="7">The sequence shown here is derived from an EMBL/GenBank/DDBJ whole genome shotgun (WGS) entry which is preliminary data.</text>
</comment>
<dbReference type="PROSITE" id="PS50977">
    <property type="entry name" value="HTH_TETR_2"/>
    <property type="match status" value="1"/>
</dbReference>
<sequence length="210" mass="22676">MGRPSRPMLSPGIIVAAATELIDAEGLEALSTRRLAAELGVSAPSLYNHFRNKDEILDAVADSIIARVDVSSFQTHDWKSALLLWGHSYHRELRKHPRIVPYLANGPGRRPAALAMADAVYGGLIRAGWPPARATHVGALMRYFVVGSAVGSFAMGFAGDETLDETRYPHLGDAHLLPEHQEAVDEGAFALGLDSLIAGLAITFDTITRR</sequence>
<keyword evidence="8" id="KW-1185">Reference proteome</keyword>
<dbReference type="InterPro" id="IPR009057">
    <property type="entry name" value="Homeodomain-like_sf"/>
</dbReference>
<evidence type="ECO:0000256" key="5">
    <source>
        <dbReference type="PROSITE-ProRule" id="PRU00335"/>
    </source>
</evidence>
<dbReference type="SUPFAM" id="SSF48498">
    <property type="entry name" value="Tetracyclin repressor-like, C-terminal domain"/>
    <property type="match status" value="1"/>
</dbReference>
<feature type="domain" description="HTH tetR-type" evidence="6">
    <location>
        <begin position="8"/>
        <end position="68"/>
    </location>
</feature>
<dbReference type="InterPro" id="IPR023772">
    <property type="entry name" value="DNA-bd_HTH_TetR-type_CS"/>
</dbReference>
<dbReference type="InterPro" id="IPR003012">
    <property type="entry name" value="Tet_transcr_reg_TetR"/>
</dbReference>
<keyword evidence="2" id="KW-0805">Transcription regulation</keyword>
<dbReference type="EMBL" id="JBFALK010000024">
    <property type="protein sequence ID" value="MEV0973713.1"/>
    <property type="molecule type" value="Genomic_DNA"/>
</dbReference>